<evidence type="ECO:0000256" key="1">
    <source>
        <dbReference type="ARBA" id="ARBA00011900"/>
    </source>
</evidence>
<dbReference type="GO" id="GO:0006304">
    <property type="term" value="P:DNA modification"/>
    <property type="evidence" value="ECO:0007669"/>
    <property type="project" value="InterPro"/>
</dbReference>
<evidence type="ECO:0000256" key="3">
    <source>
        <dbReference type="ARBA" id="ARBA00022679"/>
    </source>
</evidence>
<keyword evidence="4" id="KW-0949">S-adenosyl-L-methionine</keyword>
<comment type="catalytic activity">
    <reaction evidence="5">
        <text>a 2'-deoxyadenosine in DNA + S-adenosyl-L-methionine = an N(6)-methyl-2'-deoxyadenosine in DNA + S-adenosyl-L-homocysteine + H(+)</text>
        <dbReference type="Rhea" id="RHEA:15197"/>
        <dbReference type="Rhea" id="RHEA-COMP:12418"/>
        <dbReference type="Rhea" id="RHEA-COMP:12419"/>
        <dbReference type="ChEBI" id="CHEBI:15378"/>
        <dbReference type="ChEBI" id="CHEBI:57856"/>
        <dbReference type="ChEBI" id="CHEBI:59789"/>
        <dbReference type="ChEBI" id="CHEBI:90615"/>
        <dbReference type="ChEBI" id="CHEBI:90616"/>
        <dbReference type="EC" id="2.1.1.72"/>
    </reaction>
</comment>
<dbReference type="PANTHER" id="PTHR33841:SF1">
    <property type="entry name" value="DNA METHYLTRANSFERASE A"/>
    <property type="match status" value="1"/>
</dbReference>
<dbReference type="GO" id="GO:0009007">
    <property type="term" value="F:site-specific DNA-methyltransferase (adenine-specific) activity"/>
    <property type="evidence" value="ECO:0007669"/>
    <property type="project" value="UniProtKB-EC"/>
</dbReference>
<dbReference type="EMBL" id="CP001345">
    <property type="protein sequence ID" value="ACL47614.1"/>
    <property type="molecule type" value="Genomic_DNA"/>
</dbReference>
<dbReference type="InterPro" id="IPR029063">
    <property type="entry name" value="SAM-dependent_MTases_sf"/>
</dbReference>
<keyword evidence="3" id="KW-0808">Transferase</keyword>
<dbReference type="EC" id="2.1.1.72" evidence="1"/>
<organism evidence="9">
    <name type="scientific">Cyanothece sp. (strain PCC 7425 / ATCC 29141)</name>
    <dbReference type="NCBI Taxonomy" id="395961"/>
    <lineage>
        <taxon>Bacteria</taxon>
        <taxon>Bacillati</taxon>
        <taxon>Cyanobacteriota</taxon>
        <taxon>Cyanophyceae</taxon>
        <taxon>Gomontiellales</taxon>
        <taxon>Cyanothecaceae</taxon>
        <taxon>Cyanothece</taxon>
    </lineage>
</organism>
<dbReference type="Gene3D" id="3.40.50.150">
    <property type="entry name" value="Vaccinia Virus protein VP39"/>
    <property type="match status" value="2"/>
</dbReference>
<accession>B8HYW6</accession>
<evidence type="ECO:0000256" key="2">
    <source>
        <dbReference type="ARBA" id="ARBA00022603"/>
    </source>
</evidence>
<keyword evidence="9" id="KW-0614">Plasmid</keyword>
<dbReference type="REBASE" id="19876">
    <property type="entry name" value="Csp7425ORF5355P"/>
</dbReference>
<dbReference type="SUPFAM" id="SSF53335">
    <property type="entry name" value="S-adenosyl-L-methionine-dependent methyltransferases"/>
    <property type="match status" value="1"/>
</dbReference>
<feature type="compositionally biased region" description="Polar residues" evidence="6">
    <location>
        <begin position="1398"/>
        <end position="1409"/>
    </location>
</feature>
<dbReference type="InterPro" id="IPR046820">
    <property type="entry name" value="MmeI_TRD"/>
</dbReference>
<sequence length="1409" mass="159490">MSIARHHAEWLSLVEVSGPFLSLPVLLKTFPAGLDAHDPDLLKLLRSAHEEWQDSQFGLKPESAIHRAWVEFVLKQTLELPEEVLWGGQQIPAGLSVTVAEHNETLRPDWVVVNPKGTADAGKPRLLVQVVPAEQGLEKPYKGSRWAASPATRMMELLHACQVRLGLLTNGEHWMLVNAPKGETTGFISWYSTLWVEEHLTLRAFRSLLGVRRFFGVEDAETLEALLTQSLTDQQDVTDQLGYQVRRAVEVLVQAIGRLDQDQNGTLLKDIPETQLYEAALTVMMRLVFLFCAEERGLLLLGDPIYDQHYAVSTLREQLRSHADQHGEEILERRSDAWCRLLATFRAVYGGIFHDTLQLPAYGGSLFEPDRFPFLEGRGQGTEWRSTAADPLRINNRIVLHLLEALQMLQIRLPGGVVEPRRLSFRALDIEQIGHVYEGLLDHTAVRAKTPVLGLVGSRYEEPEIALSELERFQAEGEDKFLAFLKEKTGRSLNALKKELDKALEPREEQRLRTACNNDLALFNRILPFAPLIRKDTVDYPVVIPAGAVYVTEGADRRQTGTHYTPRNLTEEIVQYTLEPLVYEGVAEGKPKEEWRLRSAAELLQLKICDMAMGSGAFLVQTCRYMAERLVEAWQAEVPQQKPIPASGHEDKSSELKIHILPDGSLSLGEPGEHILPKDSEERLLVARRLVSDRCLYGVDKNPLAVEMAKLSMWLVTLAKGRPFTFLDHALKCGDSLMGITRKEQIEFLHLNPEKEAVQLRTVSDRWRPLIQRAIAKRQELENFIALDIRDIERKEQLHQEAEEALAKVRYVGDFLVAEALAGSAKTTNLTDVELQVLAENVIEAIDEDDLDKRDRKINFILTKTERMLNLGKPVNQPPRRPFHWLLEFPEVFLQEDAPKGFAAIVGNPPFQGGQKITGTLGTDYRNFLVDYLANGQRGSADLCAYFFLRANQATNCFGGFGLIATNTIAQGDTREVGLDQLVANGCVIHRAVPSRPWIGSATLEVAYIWIHKGNWQGGFFLDEKLVPGITSLLAPQGSVTGSPFQLLSNSNTCFQGSILLGMGFVMSPDEAQKLIVKNFKNQDVLFPYITGQDLNSHPQQKPSRWAINFFDWALDLEHDDPNKSKGKPYAADYPDCLEIVEAKVKLIRQSDNRRVYRDYWWHYAEKRPALYPAIEKLRRVLVIALTSKTVSPTFVSPNVVLDQSIIVFASEQFSFFCFLASSLHYWWVIKYGTPMRTDARYSVTRCFETFPFPTSDASALSIKFSILDTIGETYYTERQAVMLERQEGLTKTYNRFHDPNESASDIEKLRLLHIEMDQAVAAAYGWQDLDLNHGFHQTKQGLRFTISESARREILDRLLELNHQRYAEEVAQGLHDKGKKKAKGKGQKAKEKKTKATPTENIQQRELF</sequence>
<dbReference type="GO" id="GO:0032259">
    <property type="term" value="P:methylation"/>
    <property type="evidence" value="ECO:0007669"/>
    <property type="project" value="UniProtKB-KW"/>
</dbReference>
<evidence type="ECO:0000256" key="6">
    <source>
        <dbReference type="SAM" id="MobiDB-lite"/>
    </source>
</evidence>
<geneLocation type="plasmid" evidence="9">
    <name>pP742501</name>
</geneLocation>
<evidence type="ECO:0000259" key="7">
    <source>
        <dbReference type="Pfam" id="PF07669"/>
    </source>
</evidence>
<dbReference type="HOGENOM" id="CLU_004385_0_0_3"/>
<evidence type="ECO:0000313" key="9">
    <source>
        <dbReference type="EMBL" id="ACL47614.1"/>
    </source>
</evidence>
<evidence type="ECO:0000256" key="5">
    <source>
        <dbReference type="ARBA" id="ARBA00047942"/>
    </source>
</evidence>
<keyword evidence="2" id="KW-0489">Methyltransferase</keyword>
<protein>
    <recommendedName>
        <fullName evidence="1">site-specific DNA-methyltransferase (adenine-specific)</fullName>
        <ecNumber evidence="1">2.1.1.72</ecNumber>
    </recommendedName>
</protein>
<reference evidence="9" key="1">
    <citation type="submission" date="2009-01" db="EMBL/GenBank/DDBJ databases">
        <title>Complete sequence of plasmid1 Cyanothece sp. PCC 7425.</title>
        <authorList>
            <consortium name="US DOE Joint Genome Institute"/>
            <person name="Lucas S."/>
            <person name="Copeland A."/>
            <person name="Lapidus A."/>
            <person name="Glavina del Rio T."/>
            <person name="Dalin E."/>
            <person name="Tice H."/>
            <person name="Bruce D."/>
            <person name="Goodwin L."/>
            <person name="Pitluck S."/>
            <person name="Sims D."/>
            <person name="Meineke L."/>
            <person name="Brettin T."/>
            <person name="Detter J.C."/>
            <person name="Han C."/>
            <person name="Larimer F."/>
            <person name="Land M."/>
            <person name="Hauser L."/>
            <person name="Kyrpides N."/>
            <person name="Ovchinnikova G."/>
            <person name="Liberton M."/>
            <person name="Stoeckel J."/>
            <person name="Banerjee A."/>
            <person name="Singh A."/>
            <person name="Page L."/>
            <person name="Sato H."/>
            <person name="Zhao L."/>
            <person name="Sherman L."/>
            <person name="Pakrasi H."/>
            <person name="Richardson P."/>
        </authorList>
    </citation>
    <scope>NUCLEOTIDE SEQUENCE</scope>
    <source>
        <strain evidence="9">PCC 7425</strain>
        <plasmid evidence="9">pP742501</plasmid>
    </source>
</reference>
<evidence type="ECO:0000256" key="4">
    <source>
        <dbReference type="ARBA" id="ARBA00022691"/>
    </source>
</evidence>
<dbReference type="PANTHER" id="PTHR33841">
    <property type="entry name" value="DNA METHYLTRANSFERASE YEEA-RELATED"/>
    <property type="match status" value="1"/>
</dbReference>
<dbReference type="Pfam" id="PF07669">
    <property type="entry name" value="Eco57I"/>
    <property type="match status" value="1"/>
</dbReference>
<feature type="domain" description="Type II methyltransferase M.TaqI-like" evidence="7">
    <location>
        <begin position="695"/>
        <end position="973"/>
    </location>
</feature>
<proteinExistence type="predicted"/>
<dbReference type="KEGG" id="cyn:Cyan7425_5355"/>
<gene>
    <name evidence="9" type="ordered locus">Cyan7425_5355</name>
</gene>
<feature type="compositionally biased region" description="Basic residues" evidence="6">
    <location>
        <begin position="1378"/>
        <end position="1396"/>
    </location>
</feature>
<dbReference type="InterPro" id="IPR050953">
    <property type="entry name" value="N4_N6_ade-DNA_methylase"/>
</dbReference>
<feature type="domain" description="MmeI-like target recognition" evidence="8">
    <location>
        <begin position="1193"/>
        <end position="1255"/>
    </location>
</feature>
<name>B8HYW6_CYAP4</name>
<dbReference type="PRINTS" id="PR00507">
    <property type="entry name" value="N12N6MTFRASE"/>
</dbReference>
<dbReference type="Pfam" id="PF20466">
    <property type="entry name" value="MmeI_TRD"/>
    <property type="match status" value="1"/>
</dbReference>
<dbReference type="OrthoDB" id="9806213at2"/>
<feature type="region of interest" description="Disordered" evidence="6">
    <location>
        <begin position="1372"/>
        <end position="1409"/>
    </location>
</feature>
<evidence type="ECO:0000259" key="8">
    <source>
        <dbReference type="Pfam" id="PF20466"/>
    </source>
</evidence>
<dbReference type="InterPro" id="IPR011639">
    <property type="entry name" value="MethylTrfase_TaqI-like_dom"/>
</dbReference>